<feature type="domain" description="AFP-like" evidence="3">
    <location>
        <begin position="405"/>
        <end position="463"/>
    </location>
</feature>
<dbReference type="InterPro" id="IPR036732">
    <property type="entry name" value="AFP_Neu5c_C_sf"/>
</dbReference>
<dbReference type="Pfam" id="PF00571">
    <property type="entry name" value="CBS"/>
    <property type="match status" value="1"/>
</dbReference>
<dbReference type="RefSeq" id="WP_011112134.1">
    <property type="nucleotide sequence ID" value="NC_004757.1"/>
</dbReference>
<evidence type="ECO:0000256" key="1">
    <source>
        <dbReference type="ARBA" id="ARBA00023122"/>
    </source>
</evidence>
<dbReference type="PROSITE" id="PS50844">
    <property type="entry name" value="AFP_LIKE"/>
    <property type="match status" value="1"/>
</dbReference>
<evidence type="ECO:0000313" key="6">
    <source>
        <dbReference type="Proteomes" id="UP000001416"/>
    </source>
</evidence>
<dbReference type="CDD" id="cd11615">
    <property type="entry name" value="SAF_NeuB_like"/>
    <property type="match status" value="1"/>
</dbReference>
<dbReference type="Proteomes" id="UP000001416">
    <property type="component" value="Chromosome"/>
</dbReference>
<dbReference type="InterPro" id="IPR006190">
    <property type="entry name" value="SAF_AFP_Neu5Ac"/>
</dbReference>
<dbReference type="KEGG" id="neu:NE1570"/>
<dbReference type="InterPro" id="IPR036237">
    <property type="entry name" value="Xyl_isomerase-like_sf"/>
</dbReference>
<dbReference type="GO" id="GO:0016829">
    <property type="term" value="F:lyase activity"/>
    <property type="evidence" value="ECO:0007669"/>
    <property type="project" value="UniProtKB-KW"/>
</dbReference>
<dbReference type="PROSITE" id="PS51371">
    <property type="entry name" value="CBS"/>
    <property type="match status" value="1"/>
</dbReference>
<evidence type="ECO:0000259" key="4">
    <source>
        <dbReference type="PROSITE" id="PS51371"/>
    </source>
</evidence>
<dbReference type="InterPro" id="IPR000644">
    <property type="entry name" value="CBS_dom"/>
</dbReference>
<gene>
    <name evidence="5" type="ordered locus">NE1570</name>
</gene>
<protein>
    <submittedName>
        <fullName evidence="5">Type III antifreeze protein:CBS domain:NeuB family</fullName>
        <ecNumber evidence="5">4.1.3.-</ecNumber>
    </submittedName>
</protein>
<feature type="domain" description="CBS" evidence="4">
    <location>
        <begin position="3"/>
        <end position="61"/>
    </location>
</feature>
<dbReference type="Gene3D" id="3.20.20.70">
    <property type="entry name" value="Aldolase class I"/>
    <property type="match status" value="1"/>
</dbReference>
<reference evidence="5 6" key="1">
    <citation type="journal article" date="2003" name="J. Bacteriol.">
        <title>Complete genome sequence of the ammonia-oxidizing bacterium and obligate chemolithoautotroph Nitrosomonas europaea.</title>
        <authorList>
            <person name="Chain P."/>
            <person name="Lamerdin J."/>
            <person name="Larimer F."/>
            <person name="Regala W."/>
            <person name="Land M."/>
            <person name="Hauser L."/>
            <person name="Hooper A."/>
            <person name="Klotz M."/>
            <person name="Norton J."/>
            <person name="Sayavedra-Soto L."/>
            <person name="Arciero D."/>
            <person name="Hommes N."/>
            <person name="Whittaker M."/>
            <person name="Arp D."/>
        </authorList>
    </citation>
    <scope>NUCLEOTIDE SEQUENCE [LARGE SCALE GENOMIC DNA]</scope>
    <source>
        <strain evidence="6">ATCC 19718 / CIP 103999 / KCTC 2705 / NBRC 14298</strain>
    </source>
</reference>
<dbReference type="Gene3D" id="3.90.1210.10">
    <property type="entry name" value="Antifreeze-like/N-acetylneuraminic acid synthase C-terminal domain"/>
    <property type="match status" value="1"/>
</dbReference>
<accession>Q82UC3</accession>
<keyword evidence="1 2" id="KW-0129">CBS domain</keyword>
<name>Q82UC3_NITEU</name>
<dbReference type="InterPro" id="IPR013132">
    <property type="entry name" value="PseI/NeuA/B-like_N"/>
</dbReference>
<dbReference type="SUPFAM" id="SSF51569">
    <property type="entry name" value="Aldolase"/>
    <property type="match status" value="1"/>
</dbReference>
<dbReference type="HOGENOM" id="CLU_371249_0_0_4"/>
<dbReference type="STRING" id="228410.NE1570"/>
<evidence type="ECO:0000313" key="5">
    <source>
        <dbReference type="EMBL" id="CAD85481.1"/>
    </source>
</evidence>
<dbReference type="SUPFAM" id="SSF54631">
    <property type="entry name" value="CBS-domain pair"/>
    <property type="match status" value="1"/>
</dbReference>
<dbReference type="Pfam" id="PF03102">
    <property type="entry name" value="NeuB"/>
    <property type="match status" value="1"/>
</dbReference>
<dbReference type="InterPro" id="IPR046342">
    <property type="entry name" value="CBS_dom_sf"/>
</dbReference>
<dbReference type="CDD" id="cd17773">
    <property type="entry name" value="CBS_pair_NeuB"/>
    <property type="match status" value="1"/>
</dbReference>
<dbReference type="eggNOG" id="COG0517">
    <property type="taxonomic scope" value="Bacteria"/>
</dbReference>
<organism evidence="5 6">
    <name type="scientific">Nitrosomonas europaea (strain ATCC 19718 / CIP 103999 / KCTC 2705 / NBRC 14298)</name>
    <dbReference type="NCBI Taxonomy" id="228410"/>
    <lineage>
        <taxon>Bacteria</taxon>
        <taxon>Pseudomonadati</taxon>
        <taxon>Pseudomonadota</taxon>
        <taxon>Betaproteobacteria</taxon>
        <taxon>Nitrosomonadales</taxon>
        <taxon>Nitrosomonadaceae</taxon>
        <taxon>Nitrosomonas</taxon>
    </lineage>
</organism>
<dbReference type="EC" id="4.1.3.-" evidence="5"/>
<keyword evidence="6" id="KW-1185">Reference proteome</keyword>
<dbReference type="PANTHER" id="PTHR42966">
    <property type="entry name" value="N-ACETYLNEURAMINATE SYNTHASE"/>
    <property type="match status" value="1"/>
</dbReference>
<dbReference type="SUPFAM" id="SSF51269">
    <property type="entry name" value="AFP III-like domain"/>
    <property type="match status" value="1"/>
</dbReference>
<dbReference type="Gene3D" id="3.20.20.150">
    <property type="entry name" value="Divalent-metal-dependent TIM barrel enzymes"/>
    <property type="match status" value="1"/>
</dbReference>
<dbReference type="GO" id="GO:0016051">
    <property type="term" value="P:carbohydrate biosynthetic process"/>
    <property type="evidence" value="ECO:0007669"/>
    <property type="project" value="InterPro"/>
</dbReference>
<dbReference type="AlphaFoldDB" id="Q82UC3"/>
<dbReference type="InterPro" id="IPR013974">
    <property type="entry name" value="SAF"/>
</dbReference>
<dbReference type="SUPFAM" id="SSF51658">
    <property type="entry name" value="Xylose isomerase-like"/>
    <property type="match status" value="1"/>
</dbReference>
<dbReference type="Pfam" id="PF08666">
    <property type="entry name" value="SAF"/>
    <property type="match status" value="1"/>
</dbReference>
<dbReference type="GO" id="GO:0047444">
    <property type="term" value="F:N-acylneuraminate-9-phosphate synthase activity"/>
    <property type="evidence" value="ECO:0007669"/>
    <property type="project" value="TreeGrafter"/>
</dbReference>
<dbReference type="eggNOG" id="COG2089">
    <property type="taxonomic scope" value="Bacteria"/>
</dbReference>
<dbReference type="InterPro" id="IPR013022">
    <property type="entry name" value="Xyl_isomerase-like_TIM-brl"/>
</dbReference>
<dbReference type="InterPro" id="IPR057736">
    <property type="entry name" value="SAF_PseI/NeuA/NeuB"/>
</dbReference>
<dbReference type="GeneID" id="87104738"/>
<dbReference type="InterPro" id="IPR051690">
    <property type="entry name" value="PseI-like"/>
</dbReference>
<keyword evidence="5" id="KW-0456">Lyase</keyword>
<evidence type="ECO:0000256" key="2">
    <source>
        <dbReference type="PROSITE-ProRule" id="PRU00703"/>
    </source>
</evidence>
<dbReference type="OrthoDB" id="9781701at2"/>
<dbReference type="EMBL" id="AL954747">
    <property type="protein sequence ID" value="CAD85481.1"/>
    <property type="molecule type" value="Genomic_DNA"/>
</dbReference>
<dbReference type="eggNOG" id="COG1082">
    <property type="taxonomic scope" value="Bacteria"/>
</dbReference>
<dbReference type="SMART" id="SM00858">
    <property type="entry name" value="SAF"/>
    <property type="match status" value="1"/>
</dbReference>
<sequence length="749" mass="83936">MRIEKKIKDHLVFSGDSILDALKRINDNQSRIVFVVQDNGVLIGAVSDGDVRRWMTQATEFNLNLPVDHVMNRNFIARPVTESQHQIADYFDHKRDIIPLIDEQGRFVALARKSATGLQIGDFLIADQNPAFIIAEVGNNHNGDIGLAKELVNLAVEAGADCVKFQMRDLSSLYSNQGRNAEAGYDLGSQYTLDLLNKFQLNHDELCQVFDYCRQQDILPLCTPWDLVSAHVLDEYGLEAFKVASADFTNYEMLETLAKTGKPLLCSTGMSSEAEIKGSVDLLRRLGAPFALLHCNSTYPAPFKDVNLNYLPHLKQLGGTVVGYSGHERGFSVPLAAVALGARIVEKHFTVDRSMEGNDHKVSLLPEEFAEMVRQIRNIEEALGQGGERSLTQGEMINRENLAKSLVINCDLSQGQLIRRSMITVKSPGQGLQPNRIDELAGKVAQRDFKAGDFFFETDITPKSVKKQHYVFSRPYGIPARYHDYRALIEGMKIDFVEFHLSYHDLDVKLSDYFSDPLSIGYAVHSPELFAGDHILDLASHDADYQAHSIAELKRTVAVAAELRQYFPATPKPVLVLNAGGWTPQNFLPVEARTKLYDKVAKALDEIDLSTVQLAIQTMPPFPWHFGGQSHHNLFVDPDEIAAFCDKTGHRICLDISHSMMACNYYQWDFNTFLQKVLPYTIHLHIVDAKGVDGEGVQIGHGDVDFTLLRDQLNQFARGVQFIPEIWQGHKNKGEGFWSALAFLEKTSL</sequence>
<evidence type="ECO:0000259" key="3">
    <source>
        <dbReference type="PROSITE" id="PS50844"/>
    </source>
</evidence>
<dbReference type="Pfam" id="PF01261">
    <property type="entry name" value="AP_endonuc_2"/>
    <property type="match status" value="1"/>
</dbReference>
<dbReference type="PANTHER" id="PTHR42966:SF3">
    <property type="entry name" value="BLR5971 PROTEIN"/>
    <property type="match status" value="1"/>
</dbReference>
<dbReference type="InterPro" id="IPR013785">
    <property type="entry name" value="Aldolase_TIM"/>
</dbReference>
<proteinExistence type="predicted"/>
<dbReference type="Gene3D" id="3.10.580.10">
    <property type="entry name" value="CBS-domain"/>
    <property type="match status" value="1"/>
</dbReference>